<dbReference type="PANTHER" id="PTHR31996">
    <property type="entry name" value="COILED-COIL DOMAIN-CONTAINING PROTEIN 115"/>
    <property type="match status" value="1"/>
</dbReference>
<dbReference type="EMBL" id="JAQMWT010000322">
    <property type="protein sequence ID" value="KAJ8604832.1"/>
    <property type="molecule type" value="Genomic_DNA"/>
</dbReference>
<dbReference type="Pfam" id="PF21730">
    <property type="entry name" value="Vma22_CCDC115"/>
    <property type="match status" value="1"/>
</dbReference>
<dbReference type="GO" id="GO:0051082">
    <property type="term" value="F:unfolded protein binding"/>
    <property type="evidence" value="ECO:0007669"/>
    <property type="project" value="TreeGrafter"/>
</dbReference>
<organism evidence="2 3">
    <name type="scientific">Chrysophaeum taylorii</name>
    <dbReference type="NCBI Taxonomy" id="2483200"/>
    <lineage>
        <taxon>Eukaryota</taxon>
        <taxon>Sar</taxon>
        <taxon>Stramenopiles</taxon>
        <taxon>Ochrophyta</taxon>
        <taxon>Pelagophyceae</taxon>
        <taxon>Pelagomonadales</taxon>
        <taxon>Pelagomonadaceae</taxon>
        <taxon>Chrysophaeum</taxon>
    </lineage>
</organism>
<dbReference type="InterPro" id="IPR040357">
    <property type="entry name" value="Vma22/CCDC115"/>
</dbReference>
<sequence>MDIETENRAVLVMINQADQFYREQQRLAKTLRKGFLDLAKARSAVGPSCKISALDCREELQAQFLLSGDDIAEVSMTSLEACDAWRKRKAGADLQVAQIDSLRRRGNETTEGAVAETPDETPADTVLLFTGLAPPTLRKAKREFVNALTHAIKLANAIQRIQAAEAKLRPVLREERFAV</sequence>
<evidence type="ECO:0000313" key="2">
    <source>
        <dbReference type="EMBL" id="KAJ8604832.1"/>
    </source>
</evidence>
<dbReference type="Proteomes" id="UP001230188">
    <property type="component" value="Unassembled WGS sequence"/>
</dbReference>
<reference evidence="2" key="1">
    <citation type="submission" date="2023-01" db="EMBL/GenBank/DDBJ databases">
        <title>Metagenome sequencing of chrysophaentin producing Chrysophaeum taylorii.</title>
        <authorList>
            <person name="Davison J."/>
            <person name="Bewley C."/>
        </authorList>
    </citation>
    <scope>NUCLEOTIDE SEQUENCE</scope>
    <source>
        <strain evidence="2">NIES-1699</strain>
    </source>
</reference>
<gene>
    <name evidence="2" type="ORF">CTAYLR_001040</name>
</gene>
<dbReference type="AlphaFoldDB" id="A0AAD7UHV3"/>
<evidence type="ECO:0000313" key="3">
    <source>
        <dbReference type="Proteomes" id="UP001230188"/>
    </source>
</evidence>
<proteinExistence type="predicted"/>
<name>A0AAD7UHV3_9STRA</name>
<accession>A0AAD7UHV3</accession>
<dbReference type="GO" id="GO:0070072">
    <property type="term" value="P:vacuolar proton-transporting V-type ATPase complex assembly"/>
    <property type="evidence" value="ECO:0007669"/>
    <property type="project" value="InterPro"/>
</dbReference>
<protein>
    <recommendedName>
        <fullName evidence="1">Vacuolar ATPase assembly protein VMA22</fullName>
    </recommendedName>
</protein>
<keyword evidence="3" id="KW-1185">Reference proteome</keyword>
<comment type="caution">
    <text evidence="2">The sequence shown here is derived from an EMBL/GenBank/DDBJ whole genome shotgun (WGS) entry which is preliminary data.</text>
</comment>
<evidence type="ECO:0000256" key="1">
    <source>
        <dbReference type="ARBA" id="ARBA00093634"/>
    </source>
</evidence>
<dbReference type="PANTHER" id="PTHR31996:SF2">
    <property type="entry name" value="COILED-COIL DOMAIN-CONTAINING PROTEIN 115"/>
    <property type="match status" value="1"/>
</dbReference>